<protein>
    <submittedName>
        <fullName evidence="1">Str. FM013</fullName>
    </submittedName>
</protein>
<organism evidence="1 2">
    <name type="scientific">Penicillium camemberti (strain FM 013)</name>
    <dbReference type="NCBI Taxonomy" id="1429867"/>
    <lineage>
        <taxon>Eukaryota</taxon>
        <taxon>Fungi</taxon>
        <taxon>Dikarya</taxon>
        <taxon>Ascomycota</taxon>
        <taxon>Pezizomycotina</taxon>
        <taxon>Eurotiomycetes</taxon>
        <taxon>Eurotiomycetidae</taxon>
        <taxon>Eurotiales</taxon>
        <taxon>Aspergillaceae</taxon>
        <taxon>Penicillium</taxon>
    </lineage>
</organism>
<keyword evidence="2" id="KW-1185">Reference proteome</keyword>
<accession>A0A0G4NWK3</accession>
<dbReference type="EMBL" id="HG793135">
    <property type="protein sequence ID" value="CRL18483.1"/>
    <property type="molecule type" value="Genomic_DNA"/>
</dbReference>
<sequence>MPSSNLKINPRFSPLWEMQLPTLVHLPERPDITRGNKTVLATLGFKTSEEMMLSLGKCLESPIVYTQVDMDTYDALFPGWGKEMGLMVKYFEALGENAWTASGPGNHALIKAEDLDLHVGKELESWEDAMSKKNWKSVFA</sequence>
<evidence type="ECO:0000313" key="1">
    <source>
        <dbReference type="EMBL" id="CRL18483.1"/>
    </source>
</evidence>
<dbReference type="Proteomes" id="UP000053732">
    <property type="component" value="Unassembled WGS sequence"/>
</dbReference>
<name>A0A0G4NWK3_PENC3</name>
<evidence type="ECO:0000313" key="2">
    <source>
        <dbReference type="Proteomes" id="UP000053732"/>
    </source>
</evidence>
<gene>
    <name evidence="1" type="ORF">PCAMFM013_S002g000353</name>
</gene>
<proteinExistence type="predicted"/>
<reference evidence="1 2" key="1">
    <citation type="journal article" date="2014" name="Nat. Commun.">
        <title>Multiple recent horizontal transfers of a large genomic region in cheese making fungi.</title>
        <authorList>
            <person name="Cheeseman K."/>
            <person name="Ropars J."/>
            <person name="Renault P."/>
            <person name="Dupont J."/>
            <person name="Gouzy J."/>
            <person name="Branca A."/>
            <person name="Abraham A.L."/>
            <person name="Ceppi M."/>
            <person name="Conseiller E."/>
            <person name="Debuchy R."/>
            <person name="Malagnac F."/>
            <person name="Goarin A."/>
            <person name="Silar P."/>
            <person name="Lacoste S."/>
            <person name="Sallet E."/>
            <person name="Bensimon A."/>
            <person name="Giraud T."/>
            <person name="Brygoo Y."/>
        </authorList>
    </citation>
    <scope>NUCLEOTIDE SEQUENCE [LARGE SCALE GENOMIC DNA]</scope>
    <source>
        <strain evidence="2">FM 013</strain>
    </source>
</reference>
<dbReference type="AlphaFoldDB" id="A0A0G4NWK3"/>